<protein>
    <submittedName>
        <fullName evidence="3">DUF3718 domain-containing protein</fullName>
    </submittedName>
</protein>
<keyword evidence="1" id="KW-0732">Signal</keyword>
<dbReference type="OrthoDB" id="6401678at2"/>
<name>A0A3N4E991_9GAMM</name>
<evidence type="ECO:0000313" key="4">
    <source>
        <dbReference type="Proteomes" id="UP000273778"/>
    </source>
</evidence>
<dbReference type="RefSeq" id="WP_124011896.1">
    <property type="nucleotide sequence ID" value="NZ_CP034073.1"/>
</dbReference>
<evidence type="ECO:0000313" key="2">
    <source>
        <dbReference type="EMBL" id="AZG36929.1"/>
    </source>
</evidence>
<organism evidence="3 5">
    <name type="scientific">Shewanella psychromarinicola</name>
    <dbReference type="NCBI Taxonomy" id="2487742"/>
    <lineage>
        <taxon>Bacteria</taxon>
        <taxon>Pseudomonadati</taxon>
        <taxon>Pseudomonadota</taxon>
        <taxon>Gammaproteobacteria</taxon>
        <taxon>Alteromonadales</taxon>
        <taxon>Shewanellaceae</taxon>
        <taxon>Shewanella</taxon>
    </lineage>
</organism>
<dbReference type="Pfam" id="PF12514">
    <property type="entry name" value="DUF3718"/>
    <property type="match status" value="1"/>
</dbReference>
<proteinExistence type="predicted"/>
<sequence length="114" mass="12847">MKTIIVLTALSLSLWSMNSQAAMDPNVENTLIAVCKAGASNKVFQFNDTMKSYRINKARIFPRLVCNGESFHQFTLSRNADKTARLIAPYAEAHVSIRDLAYLGETQPLYDVRY</sequence>
<reference evidence="5" key="2">
    <citation type="submission" date="2018-11" db="EMBL/GenBank/DDBJ databases">
        <title>Shewanella sp. R106.</title>
        <authorList>
            <person name="Hwang Y.J."/>
            <person name="Hwang C.Y."/>
        </authorList>
    </citation>
    <scope>NUCLEOTIDE SEQUENCE [LARGE SCALE GENOMIC DNA]</scope>
    <source>
        <strain evidence="5">R106</strain>
    </source>
</reference>
<evidence type="ECO:0000313" key="5">
    <source>
        <dbReference type="Proteomes" id="UP000278855"/>
    </source>
</evidence>
<gene>
    <name evidence="3" type="ORF">EGC77_03715</name>
    <name evidence="2" type="ORF">EGC80_20045</name>
</gene>
<evidence type="ECO:0000256" key="1">
    <source>
        <dbReference type="SAM" id="SignalP"/>
    </source>
</evidence>
<dbReference type="KEGG" id="spsr:EGC80_20045"/>
<reference evidence="3" key="3">
    <citation type="submission" date="2018-11" db="EMBL/GenBank/DDBJ databases">
        <authorList>
            <person name="Hwang Y.J."/>
            <person name="Hwang C.Y."/>
        </authorList>
    </citation>
    <scope>NUCLEOTIDE SEQUENCE</scope>
    <source>
        <strain evidence="3">R106</strain>
    </source>
</reference>
<dbReference type="AlphaFoldDB" id="A0A3N4E991"/>
<feature type="signal peptide" evidence="1">
    <location>
        <begin position="1"/>
        <end position="21"/>
    </location>
</feature>
<dbReference type="EMBL" id="RKKB01000001">
    <property type="protein sequence ID" value="RPA34785.1"/>
    <property type="molecule type" value="Genomic_DNA"/>
</dbReference>
<keyword evidence="4" id="KW-1185">Reference proteome</keyword>
<evidence type="ECO:0000313" key="3">
    <source>
        <dbReference type="EMBL" id="RPA34785.1"/>
    </source>
</evidence>
<dbReference type="Proteomes" id="UP000278855">
    <property type="component" value="Unassembled WGS sequence"/>
</dbReference>
<dbReference type="EMBL" id="CP034073">
    <property type="protein sequence ID" value="AZG36929.1"/>
    <property type="molecule type" value="Genomic_DNA"/>
</dbReference>
<dbReference type="InterPro" id="IPR022193">
    <property type="entry name" value="DUF3718"/>
</dbReference>
<reference evidence="2 4" key="1">
    <citation type="submission" date="2018-11" db="EMBL/GenBank/DDBJ databases">
        <title>Shewanella sp. M2.</title>
        <authorList>
            <person name="Hwang Y.J."/>
            <person name="Hwang C.Y."/>
        </authorList>
    </citation>
    <scope>NUCLEOTIDE SEQUENCE [LARGE SCALE GENOMIC DNA]</scope>
    <source>
        <strain evidence="2 4">M2</strain>
    </source>
</reference>
<accession>A0A3N4E991</accession>
<dbReference type="Proteomes" id="UP000273778">
    <property type="component" value="Chromosome"/>
</dbReference>
<feature type="chain" id="PRO_5017930654" evidence="1">
    <location>
        <begin position="22"/>
        <end position="114"/>
    </location>
</feature>